<dbReference type="AlphaFoldDB" id="A0A0L7LVQ2"/>
<keyword evidence="2" id="KW-1185">Reference proteome</keyword>
<accession>A0A0L7LVQ2</accession>
<proteinExistence type="predicted"/>
<sequence>MKSCDDVETQYGNTRNCIMKASQQIKPLKSKTNKLTTDTQNLIIERQKLARYTPQYREMDIKVKRTIRKDIRNYNMNLVKTALDKNRSLKSAMQGIGKTCNNMLERRSGKIGIKFSKFAHNIYKNLYSNDTSPQSMGIEEYVYSDKISPITGLETHRAIVSLKYNRSPGDDGITAEALKAGEQVLLPHRKAISQVCLNKTC</sequence>
<evidence type="ECO:0000313" key="1">
    <source>
        <dbReference type="EMBL" id="KOB79459.1"/>
    </source>
</evidence>
<feature type="non-terminal residue" evidence="1">
    <location>
        <position position="201"/>
    </location>
</feature>
<comment type="caution">
    <text evidence="1">The sequence shown here is derived from an EMBL/GenBank/DDBJ whole genome shotgun (WGS) entry which is preliminary data.</text>
</comment>
<dbReference type="EMBL" id="JTDY01000011">
    <property type="protein sequence ID" value="KOB79459.1"/>
    <property type="molecule type" value="Genomic_DNA"/>
</dbReference>
<reference evidence="1 2" key="1">
    <citation type="journal article" date="2015" name="Genome Biol. Evol.">
        <title>The genome of winter moth (Operophtera brumata) provides a genomic perspective on sexual dimorphism and phenology.</title>
        <authorList>
            <person name="Derks M.F."/>
            <person name="Smit S."/>
            <person name="Salis L."/>
            <person name="Schijlen E."/>
            <person name="Bossers A."/>
            <person name="Mateman C."/>
            <person name="Pijl A.S."/>
            <person name="de Ridder D."/>
            <person name="Groenen M.A."/>
            <person name="Visser M.E."/>
            <person name="Megens H.J."/>
        </authorList>
    </citation>
    <scope>NUCLEOTIDE SEQUENCE [LARGE SCALE GENOMIC DNA]</scope>
    <source>
        <strain evidence="1">WM2013NL</strain>
        <tissue evidence="1">Head and thorax</tissue>
    </source>
</reference>
<name>A0A0L7LVQ2_OPEBR</name>
<gene>
    <name evidence="1" type="ORF">OBRU01_00071</name>
</gene>
<feature type="non-terminal residue" evidence="1">
    <location>
        <position position="1"/>
    </location>
</feature>
<protein>
    <submittedName>
        <fullName evidence="1">Putative exo endo phos</fullName>
    </submittedName>
</protein>
<dbReference type="Proteomes" id="UP000037510">
    <property type="component" value="Unassembled WGS sequence"/>
</dbReference>
<evidence type="ECO:0000313" key="2">
    <source>
        <dbReference type="Proteomes" id="UP000037510"/>
    </source>
</evidence>
<organism evidence="1 2">
    <name type="scientific">Operophtera brumata</name>
    <name type="common">Winter moth</name>
    <name type="synonym">Phalaena brumata</name>
    <dbReference type="NCBI Taxonomy" id="104452"/>
    <lineage>
        <taxon>Eukaryota</taxon>
        <taxon>Metazoa</taxon>
        <taxon>Ecdysozoa</taxon>
        <taxon>Arthropoda</taxon>
        <taxon>Hexapoda</taxon>
        <taxon>Insecta</taxon>
        <taxon>Pterygota</taxon>
        <taxon>Neoptera</taxon>
        <taxon>Endopterygota</taxon>
        <taxon>Lepidoptera</taxon>
        <taxon>Glossata</taxon>
        <taxon>Ditrysia</taxon>
        <taxon>Geometroidea</taxon>
        <taxon>Geometridae</taxon>
        <taxon>Larentiinae</taxon>
        <taxon>Operophtera</taxon>
    </lineage>
</organism>